<dbReference type="InterPro" id="IPR016040">
    <property type="entry name" value="NAD(P)-bd_dom"/>
</dbReference>
<dbReference type="InterPro" id="IPR025337">
    <property type="entry name" value="Questin_oxidase-like"/>
</dbReference>
<keyword evidence="4" id="KW-1185">Reference proteome</keyword>
<gene>
    <name evidence="3" type="ORF">SUNI508_08448</name>
</gene>
<feature type="domain" description="NAD(P)-binding" evidence="2">
    <location>
        <begin position="8"/>
        <end position="210"/>
    </location>
</feature>
<evidence type="ECO:0000259" key="2">
    <source>
        <dbReference type="Pfam" id="PF13460"/>
    </source>
</evidence>
<evidence type="ECO:0000256" key="1">
    <source>
        <dbReference type="ARBA" id="ARBA00023002"/>
    </source>
</evidence>
<dbReference type="Gene3D" id="3.40.50.720">
    <property type="entry name" value="NAD(P)-binding Rossmann-like Domain"/>
    <property type="match status" value="1"/>
</dbReference>
<evidence type="ECO:0000313" key="3">
    <source>
        <dbReference type="EMBL" id="KAK9418019.1"/>
    </source>
</evidence>
<dbReference type="EMBL" id="JARVKF010000394">
    <property type="protein sequence ID" value="KAK9418019.1"/>
    <property type="molecule type" value="Genomic_DNA"/>
</dbReference>
<accession>A0ABR2UUI2</accession>
<organism evidence="3 4">
    <name type="scientific">Seiridium unicorne</name>
    <dbReference type="NCBI Taxonomy" id="138068"/>
    <lineage>
        <taxon>Eukaryota</taxon>
        <taxon>Fungi</taxon>
        <taxon>Dikarya</taxon>
        <taxon>Ascomycota</taxon>
        <taxon>Pezizomycotina</taxon>
        <taxon>Sordariomycetes</taxon>
        <taxon>Xylariomycetidae</taxon>
        <taxon>Amphisphaeriales</taxon>
        <taxon>Sporocadaceae</taxon>
        <taxon>Seiridium</taxon>
    </lineage>
</organism>
<dbReference type="PANTHER" id="PTHR35870">
    <property type="entry name" value="PROTEIN, PUTATIVE (AFU_ORTHOLOGUE AFUA_5G03330)-RELATED"/>
    <property type="match status" value="1"/>
</dbReference>
<dbReference type="Pfam" id="PF14027">
    <property type="entry name" value="Questin_oxidase"/>
    <property type="match status" value="1"/>
</dbReference>
<dbReference type="Proteomes" id="UP001408356">
    <property type="component" value="Unassembled WGS sequence"/>
</dbReference>
<dbReference type="SUPFAM" id="SSF51735">
    <property type="entry name" value="NAD(P)-binding Rossmann-fold domains"/>
    <property type="match status" value="1"/>
</dbReference>
<sequence length="683" mass="76701">MPAYAILGSTGNTGSSLIENLLNSPENKIHAFCRNKSKLLTLVPAVIENKQVTLFEGDIHDVDLIADCIRDTKAVFLAVTTNTNAPGCHVSQDIAATVISALQKLRDQSRPGTKLPKLLLLSSATIDDHLARHMGLFRPIMLAAANHVYNDLRLAEKLLRAQEDWITTIYIKPAGLSPDISRGHKLSLDEEESFISYLDLAGGMIEAADNEDGYYDSKNVCVVLEKMAESPIHLSLSQIEAVKNESISNESVEECNRLLQKNHEQWHMFFRDTAGHNHIAHSLLTHLSLGASPQALRDRYEDGTPIQRPIPEIDSVLLEKLADAPTLYSNIGEITQYHTFLEFFKRQIAAKGWKNTVQEYLFSRTDVAEKMLARMYEGAYHPIIHLGLGIEFNEEHIIAEGLAQAASHDDSQISKLLLSAEAEAAIAYPPARPKPMIELIHEVRASEDVRSAPRWSDFGNKMRDGIVGRACEQMSTIAAQFFIRQDEEELRRRTAEMISTCAFFAGAAQRQGRPRKIDFFYMHCVTSSIFFSVLVRQDWIKLADRVRLVEWKARLDLAWYAVCGSAPLDGDAISGYEDPTQGSPADWPGIFRAVTQEHDDGHAAKFVRAVYHGKQVAAEWEVGEWEPYFPMKGDMWLKLARMCQDTTKDIPLDLKWVPFTGFEQPWKRPDLANSFEQGSPTPT</sequence>
<evidence type="ECO:0000313" key="4">
    <source>
        <dbReference type="Proteomes" id="UP001408356"/>
    </source>
</evidence>
<dbReference type="Pfam" id="PF13460">
    <property type="entry name" value="NAD_binding_10"/>
    <property type="match status" value="1"/>
</dbReference>
<dbReference type="InterPro" id="IPR036291">
    <property type="entry name" value="NAD(P)-bd_dom_sf"/>
</dbReference>
<keyword evidence="1" id="KW-0560">Oxidoreductase</keyword>
<protein>
    <submittedName>
        <fullName evidence="3">HypA</fullName>
    </submittedName>
</protein>
<reference evidence="3 4" key="1">
    <citation type="journal article" date="2024" name="J. Plant Pathol.">
        <title>Sequence and assembly of the genome of Seiridium unicorne, isolate CBS 538.82, causal agent of cypress canker disease.</title>
        <authorList>
            <person name="Scali E."/>
            <person name="Rocca G.D."/>
            <person name="Danti R."/>
            <person name="Garbelotto M."/>
            <person name="Barberini S."/>
            <person name="Baroncelli R."/>
            <person name="Emiliani G."/>
        </authorList>
    </citation>
    <scope>NUCLEOTIDE SEQUENCE [LARGE SCALE GENOMIC DNA]</scope>
    <source>
        <strain evidence="3 4">BM-138-508</strain>
    </source>
</reference>
<dbReference type="PANTHER" id="PTHR35870:SF7">
    <property type="entry name" value="BAEYER-VILLIGER OXIDASE MDPL"/>
    <property type="match status" value="1"/>
</dbReference>
<comment type="caution">
    <text evidence="3">The sequence shown here is derived from an EMBL/GenBank/DDBJ whole genome shotgun (WGS) entry which is preliminary data.</text>
</comment>
<name>A0ABR2UUI2_9PEZI</name>
<proteinExistence type="predicted"/>